<dbReference type="AlphaFoldDB" id="A0A8S0TIS7"/>
<feature type="compositionally biased region" description="Low complexity" evidence="1">
    <location>
        <begin position="56"/>
        <end position="68"/>
    </location>
</feature>
<feature type="region of interest" description="Disordered" evidence="1">
    <location>
        <begin position="49"/>
        <end position="76"/>
    </location>
</feature>
<dbReference type="PANTHER" id="PTHR34364:SF1">
    <property type="entry name" value="WAS_WASL-INTERACTING FAMILY PROTEIN"/>
    <property type="match status" value="1"/>
</dbReference>
<evidence type="ECO:0000256" key="1">
    <source>
        <dbReference type="SAM" id="MobiDB-lite"/>
    </source>
</evidence>
<keyword evidence="2" id="KW-0812">Transmembrane</keyword>
<comment type="caution">
    <text evidence="3">The sequence shown here is derived from an EMBL/GenBank/DDBJ whole genome shotgun (WGS) entry which is preliminary data.</text>
</comment>
<dbReference type="PANTHER" id="PTHR34364">
    <property type="entry name" value="WAS/WASL-INTERACTING FAMILY PROTEIN"/>
    <property type="match status" value="1"/>
</dbReference>
<organism evidence="3 4">
    <name type="scientific">Olea europaea subsp. europaea</name>
    <dbReference type="NCBI Taxonomy" id="158383"/>
    <lineage>
        <taxon>Eukaryota</taxon>
        <taxon>Viridiplantae</taxon>
        <taxon>Streptophyta</taxon>
        <taxon>Embryophyta</taxon>
        <taxon>Tracheophyta</taxon>
        <taxon>Spermatophyta</taxon>
        <taxon>Magnoliopsida</taxon>
        <taxon>eudicotyledons</taxon>
        <taxon>Gunneridae</taxon>
        <taxon>Pentapetalae</taxon>
        <taxon>asterids</taxon>
        <taxon>lamiids</taxon>
        <taxon>Lamiales</taxon>
        <taxon>Oleaceae</taxon>
        <taxon>Oleeae</taxon>
        <taxon>Olea</taxon>
    </lineage>
</organism>
<reference evidence="3 4" key="1">
    <citation type="submission" date="2019-12" db="EMBL/GenBank/DDBJ databases">
        <authorList>
            <person name="Alioto T."/>
            <person name="Alioto T."/>
            <person name="Gomez Garrido J."/>
        </authorList>
    </citation>
    <scope>NUCLEOTIDE SEQUENCE [LARGE SCALE GENOMIC DNA]</scope>
</reference>
<proteinExistence type="predicted"/>
<accession>A0A8S0TIS7</accession>
<dbReference type="OrthoDB" id="1907935at2759"/>
<keyword evidence="2" id="KW-1133">Transmembrane helix</keyword>
<dbReference type="Gramene" id="OE9A091159T1">
    <property type="protein sequence ID" value="OE9A091159C1"/>
    <property type="gene ID" value="OE9A091159"/>
</dbReference>
<dbReference type="EMBL" id="CACTIH010007246">
    <property type="protein sequence ID" value="CAA3005510.1"/>
    <property type="molecule type" value="Genomic_DNA"/>
</dbReference>
<name>A0A8S0TIS7_OLEEU</name>
<keyword evidence="4" id="KW-1185">Reference proteome</keyword>
<keyword evidence="2" id="KW-0472">Membrane</keyword>
<evidence type="ECO:0000256" key="2">
    <source>
        <dbReference type="SAM" id="Phobius"/>
    </source>
</evidence>
<protein>
    <submittedName>
        <fullName evidence="3">Uncharacterized protein LOC111366361</fullName>
    </submittedName>
</protein>
<evidence type="ECO:0000313" key="3">
    <source>
        <dbReference type="EMBL" id="CAA3005510.1"/>
    </source>
</evidence>
<evidence type="ECO:0000313" key="4">
    <source>
        <dbReference type="Proteomes" id="UP000594638"/>
    </source>
</evidence>
<feature type="transmembrane region" description="Helical" evidence="2">
    <location>
        <begin position="21"/>
        <end position="39"/>
    </location>
</feature>
<gene>
    <name evidence="3" type="ORF">OLEA9_A091159</name>
</gene>
<dbReference type="Proteomes" id="UP000594638">
    <property type="component" value="Unassembled WGS sequence"/>
</dbReference>
<sequence>MEGYPPIREIPNEPVVKRYKFAWRAILIFNFALGAYMFAQAGRKERVKEKTESKAEVVSTPTETTAPPVEEPAFEPPVTRPVIVRQPIPEDRQRELFEWMLEEKRKIKSTNRQEKKQIDEEKAILKQFIRSKSVPSI</sequence>